<reference evidence="1 2" key="1">
    <citation type="journal article" date="2022" name="bioRxiv">
        <title>The genome of the oomycete Peronosclerospora sorghi, a cosmopolitan pathogen of maize and sorghum, is inflated with dispersed pseudogenes.</title>
        <authorList>
            <person name="Fletcher K."/>
            <person name="Martin F."/>
            <person name="Isakeit T."/>
            <person name="Cavanaugh K."/>
            <person name="Magill C."/>
            <person name="Michelmore R."/>
        </authorList>
    </citation>
    <scope>NUCLEOTIDE SEQUENCE [LARGE SCALE GENOMIC DNA]</scope>
    <source>
        <strain evidence="1">P6</strain>
    </source>
</reference>
<keyword evidence="2" id="KW-1185">Reference proteome</keyword>
<dbReference type="Proteomes" id="UP001163321">
    <property type="component" value="Chromosome 1"/>
</dbReference>
<organism evidence="1 2">
    <name type="scientific">Peronosclerospora sorghi</name>
    <dbReference type="NCBI Taxonomy" id="230839"/>
    <lineage>
        <taxon>Eukaryota</taxon>
        <taxon>Sar</taxon>
        <taxon>Stramenopiles</taxon>
        <taxon>Oomycota</taxon>
        <taxon>Peronosporomycetes</taxon>
        <taxon>Peronosporales</taxon>
        <taxon>Peronosporaceae</taxon>
        <taxon>Peronosclerospora</taxon>
    </lineage>
</organism>
<comment type="caution">
    <text evidence="1">The sequence shown here is derived from an EMBL/GenBank/DDBJ whole genome shotgun (WGS) entry which is preliminary data.</text>
</comment>
<evidence type="ECO:0000313" key="2">
    <source>
        <dbReference type="Proteomes" id="UP001163321"/>
    </source>
</evidence>
<dbReference type="EMBL" id="CM047580">
    <property type="protein sequence ID" value="KAI9922387.1"/>
    <property type="molecule type" value="Genomic_DNA"/>
</dbReference>
<gene>
    <name evidence="1" type="ORF">PsorP6_002456</name>
</gene>
<name>A0ACC0WUD6_9STRA</name>
<proteinExistence type="predicted"/>
<accession>A0ACC0WUD6</accession>
<evidence type="ECO:0000313" key="1">
    <source>
        <dbReference type="EMBL" id="KAI9922387.1"/>
    </source>
</evidence>
<protein>
    <submittedName>
        <fullName evidence="1">Uncharacterized protein</fullName>
    </submittedName>
</protein>
<sequence>MRPDFKAPSRKVFSSKLLPSLRSSLDEWIEGHLNNERLFTIALDGWSSPGMRILHDVIEPGDKSATGKFLYEKIKPIIKKYKPEGGNEHSKIFGIVSNSASNVKLLKEFVKEDYPYVSTLPFYVHLLNLICAELVDVDEFAEKFSMAK</sequence>